<dbReference type="PANTHER" id="PTHR42879:SF6">
    <property type="entry name" value="NADPH-DEPENDENT REDUCTASE BACG"/>
    <property type="match status" value="1"/>
</dbReference>
<dbReference type="Pfam" id="PF13561">
    <property type="entry name" value="adh_short_C2"/>
    <property type="match status" value="1"/>
</dbReference>
<accession>A0A117LGG3</accession>
<reference evidence="2 3" key="1">
    <citation type="journal article" date="2015" name="MBio">
        <title>Genome-Resolved Metagenomic Analysis Reveals Roles for Candidate Phyla and Other Microbial Community Members in Biogeochemical Transformations in Oil Reservoirs.</title>
        <authorList>
            <person name="Hu P."/>
            <person name="Tom L."/>
            <person name="Singh A."/>
            <person name="Thomas B.C."/>
            <person name="Baker B.J."/>
            <person name="Piceno Y.M."/>
            <person name="Andersen G.L."/>
            <person name="Banfield J.F."/>
        </authorList>
    </citation>
    <scope>NUCLEOTIDE SEQUENCE [LARGE SCALE GENOMIC DNA]</scope>
    <source>
        <strain evidence="2">46_16</strain>
    </source>
</reference>
<gene>
    <name evidence="2" type="ORF">XD73_1245</name>
</gene>
<comment type="similarity">
    <text evidence="1">Belongs to the short-chain dehydrogenases/reductases (SDR) family.</text>
</comment>
<protein>
    <submittedName>
        <fullName evidence="2">Putative oxidoreductase</fullName>
    </submittedName>
</protein>
<proteinExistence type="inferred from homology"/>
<evidence type="ECO:0000313" key="3">
    <source>
        <dbReference type="Proteomes" id="UP000064249"/>
    </source>
</evidence>
<dbReference type="InterPro" id="IPR050259">
    <property type="entry name" value="SDR"/>
</dbReference>
<dbReference type="AlphaFoldDB" id="A0A117LGG3"/>
<organism evidence="2 3">
    <name type="scientific">Anaerolinea thermophila</name>
    <dbReference type="NCBI Taxonomy" id="167964"/>
    <lineage>
        <taxon>Bacteria</taxon>
        <taxon>Bacillati</taxon>
        <taxon>Chloroflexota</taxon>
        <taxon>Anaerolineae</taxon>
        <taxon>Anaerolineales</taxon>
        <taxon>Anaerolineaceae</taxon>
        <taxon>Anaerolinea</taxon>
    </lineage>
</organism>
<evidence type="ECO:0000313" key="2">
    <source>
        <dbReference type="EMBL" id="KUK45883.1"/>
    </source>
</evidence>
<dbReference type="Gene3D" id="3.40.50.720">
    <property type="entry name" value="NAD(P)-binding Rossmann-like Domain"/>
    <property type="match status" value="1"/>
</dbReference>
<dbReference type="SUPFAM" id="SSF51735">
    <property type="entry name" value="NAD(P)-binding Rossmann-fold domains"/>
    <property type="match status" value="1"/>
</dbReference>
<dbReference type="InterPro" id="IPR002347">
    <property type="entry name" value="SDR_fam"/>
</dbReference>
<dbReference type="EMBL" id="LGFU01000124">
    <property type="protein sequence ID" value="KUK45883.1"/>
    <property type="molecule type" value="Genomic_DNA"/>
</dbReference>
<comment type="caution">
    <text evidence="2">The sequence shown here is derived from an EMBL/GenBank/DDBJ whole genome shotgun (WGS) entry which is preliminary data.</text>
</comment>
<evidence type="ECO:0000256" key="1">
    <source>
        <dbReference type="ARBA" id="ARBA00006484"/>
    </source>
</evidence>
<dbReference type="InterPro" id="IPR036291">
    <property type="entry name" value="NAD(P)-bd_dom_sf"/>
</dbReference>
<feature type="non-terminal residue" evidence="2">
    <location>
        <position position="1"/>
    </location>
</feature>
<dbReference type="PANTHER" id="PTHR42879">
    <property type="entry name" value="3-OXOACYL-(ACYL-CARRIER-PROTEIN) REDUCTASE"/>
    <property type="match status" value="1"/>
</dbReference>
<name>A0A117LGG3_9CHLR</name>
<sequence length="112" mass="12063">PNLVLSNSIRAATIGLTKTLALELGEEGIRFNSILPAWTDTERVKSLLSDRAERKGTSLKDEIRVQNEQSPLGRMAKPEEFGKAAAFLLSPAASYITGVMLSVDGGTYKGLL</sequence>
<dbReference type="PRINTS" id="PR00081">
    <property type="entry name" value="GDHRDH"/>
</dbReference>
<dbReference type="Proteomes" id="UP000064249">
    <property type="component" value="Unassembled WGS sequence"/>
</dbReference>